<dbReference type="InParanoid" id="A0A7J8DPU9"/>
<evidence type="ECO:0000313" key="1">
    <source>
        <dbReference type="EMBL" id="KAF6425228.1"/>
    </source>
</evidence>
<reference evidence="1 2" key="1">
    <citation type="journal article" date="2020" name="Nature">
        <title>Six reference-quality genomes reveal evolution of bat adaptations.</title>
        <authorList>
            <person name="Jebb D."/>
            <person name="Huang Z."/>
            <person name="Pippel M."/>
            <person name="Hughes G.M."/>
            <person name="Lavrichenko K."/>
            <person name="Devanna P."/>
            <person name="Winkler S."/>
            <person name="Jermiin L.S."/>
            <person name="Skirmuntt E.C."/>
            <person name="Katzourakis A."/>
            <person name="Burkitt-Gray L."/>
            <person name="Ray D.A."/>
            <person name="Sullivan K.A.M."/>
            <person name="Roscito J.G."/>
            <person name="Kirilenko B.M."/>
            <person name="Davalos L.M."/>
            <person name="Corthals A.P."/>
            <person name="Power M.L."/>
            <person name="Jones G."/>
            <person name="Ransome R.D."/>
            <person name="Dechmann D.K.N."/>
            <person name="Locatelli A.G."/>
            <person name="Puechmaille S.J."/>
            <person name="Fedrigo O."/>
            <person name="Jarvis E.D."/>
            <person name="Hiller M."/>
            <person name="Vernes S.C."/>
            <person name="Myers E.W."/>
            <person name="Teeling E.C."/>
        </authorList>
    </citation>
    <scope>NUCLEOTIDE SEQUENCE [LARGE SCALE GENOMIC DNA]</scope>
    <source>
        <strain evidence="1">MMolMol1</strain>
        <tissue evidence="1">Muscle</tissue>
    </source>
</reference>
<organism evidence="1 2">
    <name type="scientific">Molossus molossus</name>
    <name type="common">Pallas' mastiff bat</name>
    <name type="synonym">Vespertilio molossus</name>
    <dbReference type="NCBI Taxonomy" id="27622"/>
    <lineage>
        <taxon>Eukaryota</taxon>
        <taxon>Metazoa</taxon>
        <taxon>Chordata</taxon>
        <taxon>Craniata</taxon>
        <taxon>Vertebrata</taxon>
        <taxon>Euteleostomi</taxon>
        <taxon>Mammalia</taxon>
        <taxon>Eutheria</taxon>
        <taxon>Laurasiatheria</taxon>
        <taxon>Chiroptera</taxon>
        <taxon>Yangochiroptera</taxon>
        <taxon>Molossidae</taxon>
        <taxon>Molossus</taxon>
    </lineage>
</organism>
<dbReference type="AlphaFoldDB" id="A0A7J8DPU9"/>
<protein>
    <submittedName>
        <fullName evidence="1">Uncharacterized protein</fullName>
    </submittedName>
</protein>
<comment type="caution">
    <text evidence="1">The sequence shown here is derived from an EMBL/GenBank/DDBJ whole genome shotgun (WGS) entry which is preliminary data.</text>
</comment>
<evidence type="ECO:0000313" key="2">
    <source>
        <dbReference type="Proteomes" id="UP000550707"/>
    </source>
</evidence>
<dbReference type="EMBL" id="JACASF010000017">
    <property type="protein sequence ID" value="KAF6425228.1"/>
    <property type="molecule type" value="Genomic_DNA"/>
</dbReference>
<accession>A0A7J8DPU9</accession>
<keyword evidence="2" id="KW-1185">Reference proteome</keyword>
<sequence>MPLMKYLIPCTPGLPWGAHLHHHLVKWGTAVELSSLKPETGSVRCGTIDQPNFWGAPVLGSLEGQKGPGQAPQAVALWHVDCFELKAMETLWAHEKPLPLPCKFKLVALPTIRLIIRNNFSRPPNRAQQASNY</sequence>
<proteinExistence type="predicted"/>
<name>A0A7J8DPU9_MOLMO</name>
<dbReference type="Proteomes" id="UP000550707">
    <property type="component" value="Unassembled WGS sequence"/>
</dbReference>
<gene>
    <name evidence="1" type="ORF">HJG59_009271</name>
</gene>